<organism evidence="1 2">
    <name type="scientific">Thalassoglobus neptunius</name>
    <dbReference type="NCBI Taxonomy" id="1938619"/>
    <lineage>
        <taxon>Bacteria</taxon>
        <taxon>Pseudomonadati</taxon>
        <taxon>Planctomycetota</taxon>
        <taxon>Planctomycetia</taxon>
        <taxon>Planctomycetales</taxon>
        <taxon>Planctomycetaceae</taxon>
        <taxon>Thalassoglobus</taxon>
    </lineage>
</organism>
<proteinExistence type="predicted"/>
<comment type="caution">
    <text evidence="1">The sequence shown here is derived from an EMBL/GenBank/DDBJ whole genome shotgun (WGS) entry which is preliminary data.</text>
</comment>
<gene>
    <name evidence="1" type="ORF">KOR42_21930</name>
</gene>
<sequence length="98" mass="11185">MATLIPARRCVSALDWDVCRRFRLVRPCEFTIAMLKTALDAVASVPKDGILPCRNELDEHLKIDLFASLDSTNLDHHSDDRAYRSRRLGILEVFADTR</sequence>
<dbReference type="Proteomes" id="UP000317243">
    <property type="component" value="Unassembled WGS sequence"/>
</dbReference>
<dbReference type="EMBL" id="SIHI01000001">
    <property type="protein sequence ID" value="TWT58807.1"/>
    <property type="molecule type" value="Genomic_DNA"/>
</dbReference>
<evidence type="ECO:0000313" key="2">
    <source>
        <dbReference type="Proteomes" id="UP000317243"/>
    </source>
</evidence>
<evidence type="ECO:0000313" key="1">
    <source>
        <dbReference type="EMBL" id="TWT58807.1"/>
    </source>
</evidence>
<keyword evidence="2" id="KW-1185">Reference proteome</keyword>
<reference evidence="1 2" key="1">
    <citation type="submission" date="2019-02" db="EMBL/GenBank/DDBJ databases">
        <title>Deep-cultivation of Planctomycetes and their phenomic and genomic characterization uncovers novel biology.</title>
        <authorList>
            <person name="Wiegand S."/>
            <person name="Jogler M."/>
            <person name="Boedeker C."/>
            <person name="Pinto D."/>
            <person name="Vollmers J."/>
            <person name="Rivas-Marin E."/>
            <person name="Kohn T."/>
            <person name="Peeters S.H."/>
            <person name="Heuer A."/>
            <person name="Rast P."/>
            <person name="Oberbeckmann S."/>
            <person name="Bunk B."/>
            <person name="Jeske O."/>
            <person name="Meyerdierks A."/>
            <person name="Storesund J.E."/>
            <person name="Kallscheuer N."/>
            <person name="Luecker S."/>
            <person name="Lage O.M."/>
            <person name="Pohl T."/>
            <person name="Merkel B.J."/>
            <person name="Hornburger P."/>
            <person name="Mueller R.-W."/>
            <person name="Bruemmer F."/>
            <person name="Labrenz M."/>
            <person name="Spormann A.M."/>
            <person name="Op Den Camp H."/>
            <person name="Overmann J."/>
            <person name="Amann R."/>
            <person name="Jetten M.S.M."/>
            <person name="Mascher T."/>
            <person name="Medema M.H."/>
            <person name="Devos D.P."/>
            <person name="Kaster A.-K."/>
            <person name="Ovreas L."/>
            <person name="Rohde M."/>
            <person name="Galperin M.Y."/>
            <person name="Jogler C."/>
        </authorList>
    </citation>
    <scope>NUCLEOTIDE SEQUENCE [LARGE SCALE GENOMIC DNA]</scope>
    <source>
        <strain evidence="1 2">KOR42</strain>
    </source>
</reference>
<name>A0A5C5X6R6_9PLAN</name>
<accession>A0A5C5X6R6</accession>
<dbReference type="AlphaFoldDB" id="A0A5C5X6R6"/>
<protein>
    <submittedName>
        <fullName evidence="1">Uncharacterized protein</fullName>
    </submittedName>
</protein>